<dbReference type="InterPro" id="IPR004360">
    <property type="entry name" value="Glyas_Fos-R_dOase_dom"/>
</dbReference>
<keyword evidence="3" id="KW-1185">Reference proteome</keyword>
<dbReference type="PANTHER" id="PTHR33993:SF1">
    <property type="entry name" value="GLYOXALASE FAMILY PROTEIN"/>
    <property type="match status" value="1"/>
</dbReference>
<protein>
    <submittedName>
        <fullName evidence="2">VOC family protein</fullName>
    </submittedName>
</protein>
<dbReference type="InterPro" id="IPR029068">
    <property type="entry name" value="Glyas_Bleomycin-R_OHBP_Dase"/>
</dbReference>
<name>A0ABU0Z6R2_9MICO</name>
<proteinExistence type="predicted"/>
<dbReference type="Proteomes" id="UP001235133">
    <property type="component" value="Unassembled WGS sequence"/>
</dbReference>
<feature type="domain" description="Glyoxalase/fosfomycin resistance/dioxygenase" evidence="1">
    <location>
        <begin position="6"/>
        <end position="113"/>
    </location>
</feature>
<evidence type="ECO:0000259" key="1">
    <source>
        <dbReference type="Pfam" id="PF00903"/>
    </source>
</evidence>
<dbReference type="Gene3D" id="3.10.180.10">
    <property type="entry name" value="2,3-Dihydroxybiphenyl 1,2-Dioxygenase, domain 1"/>
    <property type="match status" value="1"/>
</dbReference>
<evidence type="ECO:0000313" key="2">
    <source>
        <dbReference type="EMBL" id="MDQ7880217.1"/>
    </source>
</evidence>
<comment type="caution">
    <text evidence="2">The sequence shown here is derived from an EMBL/GenBank/DDBJ whole genome shotgun (WGS) entry which is preliminary data.</text>
</comment>
<dbReference type="RefSeq" id="WP_308869881.1">
    <property type="nucleotide sequence ID" value="NZ_JAVFWO010000008.1"/>
</dbReference>
<accession>A0ABU0Z6R2</accession>
<gene>
    <name evidence="2" type="ORF">Q9R08_19660</name>
</gene>
<sequence>MPENNRIDLVELPVPDPAALRATRSFYEAVFGWGFTAYGDGYADTTSGGVTFGLNGSADATQQAAPLTVLFADDLEAARTRVLESGGTIRHDIYAFPGGRRFHFVDPAGNELAVWSHDPDAPPAQQ</sequence>
<reference evidence="2 3" key="1">
    <citation type="submission" date="2023-08" db="EMBL/GenBank/DDBJ databases">
        <title>Microbacterium psychrotolerans sp. nov., a psychrotolerant bacterium isolated from soil in Heilongjiang Province, China.</title>
        <authorList>
            <person name="An P."/>
            <person name="Zhao D."/>
            <person name="Xiang H."/>
        </authorList>
    </citation>
    <scope>NUCLEOTIDE SEQUENCE [LARGE SCALE GENOMIC DNA]</scope>
    <source>
        <strain evidence="2 3">QXD-8</strain>
    </source>
</reference>
<evidence type="ECO:0000313" key="3">
    <source>
        <dbReference type="Proteomes" id="UP001235133"/>
    </source>
</evidence>
<organism evidence="2 3">
    <name type="scientific">Microbacterium psychrotolerans</name>
    <dbReference type="NCBI Taxonomy" id="3068321"/>
    <lineage>
        <taxon>Bacteria</taxon>
        <taxon>Bacillati</taxon>
        <taxon>Actinomycetota</taxon>
        <taxon>Actinomycetes</taxon>
        <taxon>Micrococcales</taxon>
        <taxon>Microbacteriaceae</taxon>
        <taxon>Microbacterium</taxon>
    </lineage>
</organism>
<dbReference type="EMBL" id="JAVFWO010000008">
    <property type="protein sequence ID" value="MDQ7880217.1"/>
    <property type="molecule type" value="Genomic_DNA"/>
</dbReference>
<dbReference type="PANTHER" id="PTHR33993">
    <property type="entry name" value="GLYOXALASE-RELATED"/>
    <property type="match status" value="1"/>
</dbReference>
<dbReference type="InterPro" id="IPR052164">
    <property type="entry name" value="Anthracycline_SecMetBiosynth"/>
</dbReference>
<dbReference type="SUPFAM" id="SSF54593">
    <property type="entry name" value="Glyoxalase/Bleomycin resistance protein/Dihydroxybiphenyl dioxygenase"/>
    <property type="match status" value="1"/>
</dbReference>
<dbReference type="Pfam" id="PF00903">
    <property type="entry name" value="Glyoxalase"/>
    <property type="match status" value="1"/>
</dbReference>